<evidence type="ECO:0000256" key="1">
    <source>
        <dbReference type="ARBA" id="ARBA00006484"/>
    </source>
</evidence>
<keyword evidence="5" id="KW-1185">Reference proteome</keyword>
<sequence>MSRILEGKIVLVTGGASGLGKAIAKACLDNKAKVVLADINDELATQTTIELRQICACPPDYITSTTLDVPDESSAAAAVEFSVRLFGRLDVLVNNAGIFDGFHGAATCEKEVWDRILRVDLTGAFLMTKYAVQHFLGRGDGKPSSGSIVNIGSTASTRGALAGVAYTTAKHGLIGLTKNTAAVYATQGIRTNIILPGGMHTSIQSSMPKDVSAEGVAISQQVVDIPVGVYLDVDVVAATVVFVASDSGAGMNGAIVDVDNGLNAF</sequence>
<dbReference type="Gene3D" id="3.40.50.720">
    <property type="entry name" value="NAD(P)-binding Rossmann-like Domain"/>
    <property type="match status" value="1"/>
</dbReference>
<evidence type="ECO:0000256" key="3">
    <source>
        <dbReference type="ARBA" id="ARBA00023002"/>
    </source>
</evidence>
<dbReference type="PRINTS" id="PR00080">
    <property type="entry name" value="SDRFAMILY"/>
</dbReference>
<reference evidence="4" key="1">
    <citation type="submission" date="2023-03" db="EMBL/GenBank/DDBJ databases">
        <title>Massive genome expansion in bonnet fungi (Mycena s.s.) driven by repeated elements and novel gene families across ecological guilds.</title>
        <authorList>
            <consortium name="Lawrence Berkeley National Laboratory"/>
            <person name="Harder C.B."/>
            <person name="Miyauchi S."/>
            <person name="Viragh M."/>
            <person name="Kuo A."/>
            <person name="Thoen E."/>
            <person name="Andreopoulos B."/>
            <person name="Lu D."/>
            <person name="Skrede I."/>
            <person name="Drula E."/>
            <person name="Henrissat B."/>
            <person name="Morin E."/>
            <person name="Kohler A."/>
            <person name="Barry K."/>
            <person name="LaButti K."/>
            <person name="Morin E."/>
            <person name="Salamov A."/>
            <person name="Lipzen A."/>
            <person name="Mereny Z."/>
            <person name="Hegedus B."/>
            <person name="Baldrian P."/>
            <person name="Stursova M."/>
            <person name="Weitz H."/>
            <person name="Taylor A."/>
            <person name="Grigoriev I.V."/>
            <person name="Nagy L.G."/>
            <person name="Martin F."/>
            <person name="Kauserud H."/>
        </authorList>
    </citation>
    <scope>NUCLEOTIDE SEQUENCE</scope>
    <source>
        <strain evidence="4">9284</strain>
    </source>
</reference>
<comment type="similarity">
    <text evidence="1">Belongs to the short-chain dehydrogenases/reductases (SDR) family.</text>
</comment>
<dbReference type="SUPFAM" id="SSF51735">
    <property type="entry name" value="NAD(P)-binding Rossmann-fold domains"/>
    <property type="match status" value="1"/>
</dbReference>
<dbReference type="CDD" id="cd05233">
    <property type="entry name" value="SDR_c"/>
    <property type="match status" value="1"/>
</dbReference>
<proteinExistence type="inferred from homology"/>
<dbReference type="GO" id="GO:0016491">
    <property type="term" value="F:oxidoreductase activity"/>
    <property type="evidence" value="ECO:0007669"/>
    <property type="project" value="UniProtKB-KW"/>
</dbReference>
<name>A0AAD7BFN7_9AGAR</name>
<dbReference type="InterPro" id="IPR020904">
    <property type="entry name" value="Sc_DH/Rdtase_CS"/>
</dbReference>
<dbReference type="FunFam" id="3.40.50.720:FF:000084">
    <property type="entry name" value="Short-chain dehydrogenase reductase"/>
    <property type="match status" value="1"/>
</dbReference>
<dbReference type="InterPro" id="IPR036291">
    <property type="entry name" value="NAD(P)-bd_dom_sf"/>
</dbReference>
<gene>
    <name evidence="4" type="ORF">FB45DRAFT_1095809</name>
</gene>
<keyword evidence="3" id="KW-0560">Oxidoreductase</keyword>
<dbReference type="PANTHER" id="PTHR43180">
    <property type="entry name" value="3-OXOACYL-(ACYL-CARRIER-PROTEIN) REDUCTASE (AFU_ORTHOLOGUE AFUA_6G11210)"/>
    <property type="match status" value="1"/>
</dbReference>
<dbReference type="PROSITE" id="PS00061">
    <property type="entry name" value="ADH_SHORT"/>
    <property type="match status" value="1"/>
</dbReference>
<evidence type="ECO:0000313" key="5">
    <source>
        <dbReference type="Proteomes" id="UP001221142"/>
    </source>
</evidence>
<dbReference type="Proteomes" id="UP001221142">
    <property type="component" value="Unassembled WGS sequence"/>
</dbReference>
<keyword evidence="2" id="KW-0521">NADP</keyword>
<organism evidence="4 5">
    <name type="scientific">Roridomyces roridus</name>
    <dbReference type="NCBI Taxonomy" id="1738132"/>
    <lineage>
        <taxon>Eukaryota</taxon>
        <taxon>Fungi</taxon>
        <taxon>Dikarya</taxon>
        <taxon>Basidiomycota</taxon>
        <taxon>Agaricomycotina</taxon>
        <taxon>Agaricomycetes</taxon>
        <taxon>Agaricomycetidae</taxon>
        <taxon>Agaricales</taxon>
        <taxon>Marasmiineae</taxon>
        <taxon>Mycenaceae</taxon>
        <taxon>Roridomyces</taxon>
    </lineage>
</organism>
<dbReference type="PANTHER" id="PTHR43180:SF63">
    <property type="entry name" value="DEHYDROGENASE_REDUCTASE FAMILY PROTEIN, PUTATIVE (AFU_ORTHOLOGUE AFUA_6G03520)-RELATED"/>
    <property type="match status" value="1"/>
</dbReference>
<dbReference type="InterPro" id="IPR002347">
    <property type="entry name" value="SDR_fam"/>
</dbReference>
<dbReference type="AlphaFoldDB" id="A0AAD7BFN7"/>
<dbReference type="EMBL" id="JARKIF010000018">
    <property type="protein sequence ID" value="KAJ7619524.1"/>
    <property type="molecule type" value="Genomic_DNA"/>
</dbReference>
<comment type="caution">
    <text evidence="4">The sequence shown here is derived from an EMBL/GenBank/DDBJ whole genome shotgun (WGS) entry which is preliminary data.</text>
</comment>
<dbReference type="PRINTS" id="PR00081">
    <property type="entry name" value="GDHRDH"/>
</dbReference>
<protein>
    <submittedName>
        <fullName evidence="4">Uncharacterized protein</fullName>
    </submittedName>
</protein>
<evidence type="ECO:0000256" key="2">
    <source>
        <dbReference type="ARBA" id="ARBA00022857"/>
    </source>
</evidence>
<evidence type="ECO:0000313" key="4">
    <source>
        <dbReference type="EMBL" id="KAJ7619524.1"/>
    </source>
</evidence>
<accession>A0AAD7BFN7</accession>
<dbReference type="Pfam" id="PF13561">
    <property type="entry name" value="adh_short_C2"/>
    <property type="match status" value="1"/>
</dbReference>